<dbReference type="AlphaFoldDB" id="A0A9P4V7Z9"/>
<reference evidence="1" key="1">
    <citation type="journal article" date="2020" name="Stud. Mycol.">
        <title>101 Dothideomycetes genomes: a test case for predicting lifestyles and emergence of pathogens.</title>
        <authorList>
            <person name="Haridas S."/>
            <person name="Albert R."/>
            <person name="Binder M."/>
            <person name="Bloem J."/>
            <person name="Labutti K."/>
            <person name="Salamov A."/>
            <person name="Andreopoulos B."/>
            <person name="Baker S."/>
            <person name="Barry K."/>
            <person name="Bills G."/>
            <person name="Bluhm B."/>
            <person name="Cannon C."/>
            <person name="Castanera R."/>
            <person name="Culley D."/>
            <person name="Daum C."/>
            <person name="Ezra D."/>
            <person name="Gonzalez J."/>
            <person name="Henrissat B."/>
            <person name="Kuo A."/>
            <person name="Liang C."/>
            <person name="Lipzen A."/>
            <person name="Lutzoni F."/>
            <person name="Magnuson J."/>
            <person name="Mondo S."/>
            <person name="Nolan M."/>
            <person name="Ohm R."/>
            <person name="Pangilinan J."/>
            <person name="Park H.-J."/>
            <person name="Ramirez L."/>
            <person name="Alfaro M."/>
            <person name="Sun H."/>
            <person name="Tritt A."/>
            <person name="Yoshinaga Y."/>
            <person name="Zwiers L.-H."/>
            <person name="Turgeon B."/>
            <person name="Goodwin S."/>
            <person name="Spatafora J."/>
            <person name="Crous P."/>
            <person name="Grigoriev I."/>
        </authorList>
    </citation>
    <scope>NUCLEOTIDE SEQUENCE</scope>
    <source>
        <strain evidence="1">CBS 125425</strain>
    </source>
</reference>
<organism evidence="1 2">
    <name type="scientific">Polyplosphaeria fusca</name>
    <dbReference type="NCBI Taxonomy" id="682080"/>
    <lineage>
        <taxon>Eukaryota</taxon>
        <taxon>Fungi</taxon>
        <taxon>Dikarya</taxon>
        <taxon>Ascomycota</taxon>
        <taxon>Pezizomycotina</taxon>
        <taxon>Dothideomycetes</taxon>
        <taxon>Pleosporomycetidae</taxon>
        <taxon>Pleosporales</taxon>
        <taxon>Tetraplosphaeriaceae</taxon>
        <taxon>Polyplosphaeria</taxon>
    </lineage>
</organism>
<accession>A0A9P4V7Z9</accession>
<comment type="caution">
    <text evidence="1">The sequence shown here is derived from an EMBL/GenBank/DDBJ whole genome shotgun (WGS) entry which is preliminary data.</text>
</comment>
<dbReference type="Proteomes" id="UP000799444">
    <property type="component" value="Unassembled WGS sequence"/>
</dbReference>
<keyword evidence="2" id="KW-1185">Reference proteome</keyword>
<sequence length="229" mass="25605">MRCIQATRLGIPCAHATSPSATLSLCILWGLLLRAKCLSSRVKRWVVPALGHDTPIPPYGPARPQRPGGKILRSARAEHGPSSSPFSNCDFRTGRWPSVRDRIFRQLDRRDRLSPGVCHICTPSRPLGTHACIRIRQNVDDKLGSLYGHFDTTVDVKVVVTCLCVRHRRRPGPCVNSIIVQRICLLRLLKQWENGKRRAIGEVARSNMLWHSRPSARKSTAGINYPVLG</sequence>
<dbReference type="EMBL" id="ML996102">
    <property type="protein sequence ID" value="KAF2739828.1"/>
    <property type="molecule type" value="Genomic_DNA"/>
</dbReference>
<name>A0A9P4V7Z9_9PLEO</name>
<gene>
    <name evidence="1" type="ORF">EJ04DRAFT_258843</name>
</gene>
<evidence type="ECO:0000313" key="1">
    <source>
        <dbReference type="EMBL" id="KAF2739828.1"/>
    </source>
</evidence>
<proteinExistence type="predicted"/>
<evidence type="ECO:0000313" key="2">
    <source>
        <dbReference type="Proteomes" id="UP000799444"/>
    </source>
</evidence>
<protein>
    <submittedName>
        <fullName evidence="1">Uncharacterized protein</fullName>
    </submittedName>
</protein>